<dbReference type="Pfam" id="PF00018">
    <property type="entry name" value="SH3_1"/>
    <property type="match status" value="1"/>
</dbReference>
<feature type="region of interest" description="Disordered" evidence="40">
    <location>
        <begin position="804"/>
        <end position="823"/>
    </location>
</feature>
<dbReference type="PROSITE" id="PS00109">
    <property type="entry name" value="PROTEIN_KINASE_TYR"/>
    <property type="match status" value="1"/>
</dbReference>
<dbReference type="GO" id="GO:0005768">
    <property type="term" value="C:endosome"/>
    <property type="evidence" value="ECO:0007669"/>
    <property type="project" value="UniProtKB-SubCell"/>
</dbReference>
<dbReference type="CDD" id="cd05040">
    <property type="entry name" value="PTKc_Ack_like"/>
    <property type="match status" value="1"/>
</dbReference>
<dbReference type="InterPro" id="IPR001245">
    <property type="entry name" value="Ser-Thr/Tyr_kinase_cat_dom"/>
</dbReference>
<dbReference type="SMART" id="SM00219">
    <property type="entry name" value="TyrKc"/>
    <property type="match status" value="1"/>
</dbReference>
<keyword evidence="21 39" id="KW-0547">Nucleotide-binding</keyword>
<dbReference type="Pfam" id="PF22931">
    <property type="entry name" value="SAM_TNK"/>
    <property type="match status" value="1"/>
</dbReference>
<evidence type="ECO:0000256" key="16">
    <source>
        <dbReference type="ARBA" id="ARBA00022527"/>
    </source>
</evidence>
<dbReference type="GO" id="GO:0005634">
    <property type="term" value="C:nucleus"/>
    <property type="evidence" value="ECO:0007669"/>
    <property type="project" value="UniProtKB-SubCell"/>
</dbReference>
<evidence type="ECO:0000256" key="12">
    <source>
        <dbReference type="ARBA" id="ARBA00022443"/>
    </source>
</evidence>
<keyword evidence="19" id="KW-0808">Transferase</keyword>
<keyword evidence="18" id="KW-0254">Endocytosis</keyword>
<accession>A0A8S1D793</accession>
<dbReference type="InterPro" id="IPR011009">
    <property type="entry name" value="Kinase-like_dom_sf"/>
</dbReference>
<comment type="cofactor">
    <cofactor evidence="1">
        <name>Mg(2+)</name>
        <dbReference type="ChEBI" id="CHEBI:18420"/>
    </cofactor>
</comment>
<dbReference type="GO" id="GO:0006897">
    <property type="term" value="P:endocytosis"/>
    <property type="evidence" value="ECO:0007669"/>
    <property type="project" value="UniProtKB-KW"/>
</dbReference>
<dbReference type="GO" id="GO:0004715">
    <property type="term" value="F:non-membrane spanning protein tyrosine kinase activity"/>
    <property type="evidence" value="ECO:0007669"/>
    <property type="project" value="UniProtKB-EC"/>
</dbReference>
<dbReference type="EC" id="2.7.10.2" evidence="10"/>
<dbReference type="Pfam" id="PF10199">
    <property type="entry name" value="Adaptin_binding"/>
    <property type="match status" value="1"/>
</dbReference>
<comment type="subcellular location">
    <subcellularLocation>
        <location evidence="8">Cell junction</location>
        <location evidence="8">Adherens junction</location>
    </subcellularLocation>
    <subcellularLocation>
        <location evidence="6">Cell membrane</location>
    </subcellularLocation>
    <subcellularLocation>
        <location evidence="7">Cytoplasm</location>
        <location evidence="7">Cytosol</location>
    </subcellularLocation>
    <subcellularLocation>
        <location evidence="5">Cytoplasmic vesicle membrane</location>
        <topology evidence="5">Peripheral membrane protein</topology>
        <orientation evidence="5">Cytoplasmic side</orientation>
    </subcellularLocation>
    <subcellularLocation>
        <location evidence="3">Cytoplasmic vesicle</location>
        <location evidence="3">Clathrin-coated vesicle</location>
    </subcellularLocation>
    <subcellularLocation>
        <location evidence="4">Endosome</location>
    </subcellularLocation>
    <subcellularLocation>
        <location evidence="9">Membrane</location>
        <location evidence="9">Clathrin-coated pit</location>
    </subcellularLocation>
    <subcellularLocation>
        <location evidence="2">Nucleus</location>
    </subcellularLocation>
</comment>
<evidence type="ECO:0000256" key="13">
    <source>
        <dbReference type="ARBA" id="ARBA00022475"/>
    </source>
</evidence>
<evidence type="ECO:0000256" key="5">
    <source>
        <dbReference type="ARBA" id="ARBA00004180"/>
    </source>
</evidence>
<keyword evidence="14" id="KW-0488">Methylation</keyword>
<evidence type="ECO:0000256" key="35">
    <source>
        <dbReference type="ARBA" id="ARBA00060742"/>
    </source>
</evidence>
<evidence type="ECO:0000259" key="43">
    <source>
        <dbReference type="PROSITE" id="PS50030"/>
    </source>
</evidence>
<dbReference type="FunFam" id="3.30.200.20:FF:000107">
    <property type="entry name" value="Putative activated CDC42 kinase 1"/>
    <property type="match status" value="1"/>
</dbReference>
<keyword evidence="13" id="KW-1003">Cell membrane</keyword>
<evidence type="ECO:0000256" key="31">
    <source>
        <dbReference type="ARBA" id="ARBA00023242"/>
    </source>
</evidence>
<feature type="region of interest" description="Disordered" evidence="40">
    <location>
        <begin position="261"/>
        <end position="288"/>
    </location>
</feature>
<feature type="binding site" evidence="39">
    <location>
        <position position="455"/>
    </location>
    <ligand>
        <name>ATP</name>
        <dbReference type="ChEBI" id="CHEBI:30616"/>
    </ligand>
</feature>
<evidence type="ECO:0000256" key="23">
    <source>
        <dbReference type="ARBA" id="ARBA00022777"/>
    </source>
</evidence>
<evidence type="ECO:0000256" key="25">
    <source>
        <dbReference type="ARBA" id="ARBA00022842"/>
    </source>
</evidence>
<dbReference type="GO" id="GO:0030659">
    <property type="term" value="C:cytoplasmic vesicle membrane"/>
    <property type="evidence" value="ECO:0007669"/>
    <property type="project" value="UniProtKB-SubCell"/>
</dbReference>
<evidence type="ECO:0000256" key="20">
    <source>
        <dbReference type="ARBA" id="ARBA00022723"/>
    </source>
</evidence>
<evidence type="ECO:0000256" key="26">
    <source>
        <dbReference type="ARBA" id="ARBA00022843"/>
    </source>
</evidence>
<dbReference type="EMBL" id="CADEPI010000126">
    <property type="protein sequence ID" value="CAB3376298.1"/>
    <property type="molecule type" value="Genomic_DNA"/>
</dbReference>
<sequence>MSEDEKPSALVISLIDENPTETIKMILGVEVLPASVVLEEGVHAYPLKLDTKYYSADVNLCAVKQKTIGSQRFADTVGAVIIKLDTEKEMALKEVDSWLPFLEEMSPEVQILLCQRCEETSEKGCSRLEVQTWCVENHFELVELDPNDPEEEDEDLPGLAVTFGIRRVRQALESHLWPNMQMKDKGSQQINPSLAAYLNGGVSQDTDAVAELTENLQNTQLNSMMNRIDQLMGTNEESGGDADDGPDMEFADLLSRLSEMKQQAASLPSEQRKQCAEQGQSTPVADSHRGRLRFRTVVGRCVRCEAADCETMAGEEEGTHWLMMVLRDVQLEQFYARIKDDLQITRIDHFDYVQVEDLEKVGMSKPSVRRLLEQVKKKKSQIRKKNILNRLIPTNGKTNGTLKKSNSEHVPVSTTCLIQEKDVALGAKLGDGSFGVVCQGEWSTPDERLVHVAVKVLKADALSQPGALDDFIKEVQSMHQLDHPNIIRLFGIVLSNPQMMVTELAPLGCLLDYLRKQCQHTPITSLHDYTLQIATGMAYLESKRFIHRDLACRNILLASPTRVKIGDFGLMRALPQQEDCYIMTERKKVPFPWCAPESLRSRHFSHASDMWMFGVTVWEMFTFGEDPWMGLNGTQILRKIEKDGERLAQPDACSDDLYAKMLQCWAKLPADRPTFKEMYEYSLRTCPDVMKAAVAFEEEGKLSLSPGDSIVIIDGRPECHWWKGQNLRTFDIGLFPRSLANPLRKKAVEDISRPLKNSFIHTGHGSAFGQCWGSPAQIDDVYLSNPMEPPDLLAPGAVDEKAVARKKKLSPGSSFKAQKAQKQQYGYHKFQNESFNDATSSADVVRSPTKAQQTPNKGLNQRSDAVLIDLSEDLRPPPPVPQVHSSVPLNSLPDIMDLPLDVPNNGEIFEDDVDAGGRSYANLEPANGASSEVISEGQRSSSPDPFDTSHVRAERYYSSVSSEPRSAGAIYSNEWQHFSSPSSPDTDLAADFQNLTFPKTSQFLATLKKDLGKQEALANLDLRGQTANNSSIPKLRPPQSAARVAGHVMNSWEKSVNKTAGGDQASGFAADDEDWANTASVRPIRHSFSSEFNAPPLKPDAEHQCVQVCGSASKVALVLQQVGGGAEDEGVAALRAANGDIMAAVKHIKLERLTRLGLAPKIHCEEALRRTAWNMEAAASSLLEGNWSK</sequence>
<dbReference type="SUPFAM" id="SSF56112">
    <property type="entry name" value="Protein kinase-like (PK-like)"/>
    <property type="match status" value="1"/>
</dbReference>
<organism evidence="44 45">
    <name type="scientific">Cloeon dipterum</name>
    <dbReference type="NCBI Taxonomy" id="197152"/>
    <lineage>
        <taxon>Eukaryota</taxon>
        <taxon>Metazoa</taxon>
        <taxon>Ecdysozoa</taxon>
        <taxon>Arthropoda</taxon>
        <taxon>Hexapoda</taxon>
        <taxon>Insecta</taxon>
        <taxon>Pterygota</taxon>
        <taxon>Palaeoptera</taxon>
        <taxon>Ephemeroptera</taxon>
        <taxon>Pisciforma</taxon>
        <taxon>Baetidae</taxon>
        <taxon>Cloeon</taxon>
    </lineage>
</organism>
<keyword evidence="26" id="KW-0832">Ubl conjugation</keyword>
<dbReference type="Gene3D" id="3.30.200.20">
    <property type="entry name" value="Phosphorylase Kinase, domain 1"/>
    <property type="match status" value="1"/>
</dbReference>
<feature type="region of interest" description="Disordered" evidence="40">
    <location>
        <begin position="838"/>
        <end position="862"/>
    </location>
</feature>
<keyword evidence="17" id="KW-0597">Phosphoprotein</keyword>
<feature type="domain" description="SH3" evidence="41">
    <location>
        <begin position="685"/>
        <end position="745"/>
    </location>
</feature>
<evidence type="ECO:0000256" key="38">
    <source>
        <dbReference type="PROSITE-ProRule" id="PRU00192"/>
    </source>
</evidence>
<evidence type="ECO:0000256" key="9">
    <source>
        <dbReference type="ARBA" id="ARBA00004600"/>
    </source>
</evidence>
<comment type="catalytic activity">
    <reaction evidence="33">
        <text>L-threonyl-[protein] + ATP = O-phospho-L-threonyl-[protein] + ADP + H(+)</text>
        <dbReference type="Rhea" id="RHEA:46608"/>
        <dbReference type="Rhea" id="RHEA-COMP:11060"/>
        <dbReference type="Rhea" id="RHEA-COMP:11605"/>
        <dbReference type="ChEBI" id="CHEBI:15378"/>
        <dbReference type="ChEBI" id="CHEBI:30013"/>
        <dbReference type="ChEBI" id="CHEBI:30616"/>
        <dbReference type="ChEBI" id="CHEBI:61977"/>
        <dbReference type="ChEBI" id="CHEBI:456216"/>
        <dbReference type="EC" id="2.7.11.1"/>
    </reaction>
</comment>
<dbReference type="InterPro" id="IPR050198">
    <property type="entry name" value="Non-receptor_tyrosine_kinases"/>
</dbReference>
<evidence type="ECO:0000256" key="24">
    <source>
        <dbReference type="ARBA" id="ARBA00022840"/>
    </source>
</evidence>
<keyword evidence="22" id="KW-0967">Endosome</keyword>
<keyword evidence="25" id="KW-0460">Magnesium</keyword>
<evidence type="ECO:0000256" key="32">
    <source>
        <dbReference type="ARBA" id="ARBA00023329"/>
    </source>
</evidence>
<dbReference type="Gene3D" id="3.40.50.11960">
    <property type="match status" value="1"/>
</dbReference>
<keyword evidence="28" id="KW-0472">Membrane</keyword>
<protein>
    <recommendedName>
        <fullName evidence="36">Activated CDC42 kinase 1</fullName>
        <ecNumber evidence="10">2.7.10.2</ecNumber>
        <ecNumber evidence="11">2.7.11.1</ecNumber>
    </recommendedName>
    <alternativeName>
        <fullName evidence="37">Tyrosine kinase non-receptor protein 2</fullName>
    </alternativeName>
</protein>
<dbReference type="InterPro" id="IPR015940">
    <property type="entry name" value="UBA"/>
</dbReference>
<comment type="catalytic activity">
    <reaction evidence="34">
        <text>L-seryl-[protein] + ATP = O-phospho-L-seryl-[protein] + ADP + H(+)</text>
        <dbReference type="Rhea" id="RHEA:17989"/>
        <dbReference type="Rhea" id="RHEA-COMP:9863"/>
        <dbReference type="Rhea" id="RHEA-COMP:11604"/>
        <dbReference type="ChEBI" id="CHEBI:15378"/>
        <dbReference type="ChEBI" id="CHEBI:29999"/>
        <dbReference type="ChEBI" id="CHEBI:30616"/>
        <dbReference type="ChEBI" id="CHEBI:83421"/>
        <dbReference type="ChEBI" id="CHEBI:456216"/>
        <dbReference type="EC" id="2.7.11.1"/>
    </reaction>
</comment>
<dbReference type="PROSITE" id="PS50030">
    <property type="entry name" value="UBA"/>
    <property type="match status" value="1"/>
</dbReference>
<evidence type="ECO:0000256" key="17">
    <source>
        <dbReference type="ARBA" id="ARBA00022553"/>
    </source>
</evidence>
<dbReference type="PRINTS" id="PR00109">
    <property type="entry name" value="TYRKINASE"/>
</dbReference>
<dbReference type="InterPro" id="IPR055175">
    <property type="entry name" value="ACK/TNK-like_SAM"/>
</dbReference>
<evidence type="ECO:0000256" key="3">
    <source>
        <dbReference type="ARBA" id="ARBA00004132"/>
    </source>
</evidence>
<dbReference type="OrthoDB" id="635774at2759"/>
<dbReference type="EC" id="2.7.11.1" evidence="11"/>
<evidence type="ECO:0000256" key="18">
    <source>
        <dbReference type="ARBA" id="ARBA00022583"/>
    </source>
</evidence>
<evidence type="ECO:0000256" key="39">
    <source>
        <dbReference type="PROSITE-ProRule" id="PRU10141"/>
    </source>
</evidence>
<dbReference type="SMART" id="SM00326">
    <property type="entry name" value="SH3"/>
    <property type="match status" value="1"/>
</dbReference>
<evidence type="ECO:0000256" key="14">
    <source>
        <dbReference type="ARBA" id="ARBA00022481"/>
    </source>
</evidence>
<comment type="similarity">
    <text evidence="35">Belongs to the protein kinase superfamily. Tyr protein kinase family.</text>
</comment>
<dbReference type="GO" id="GO:0005912">
    <property type="term" value="C:adherens junction"/>
    <property type="evidence" value="ECO:0007669"/>
    <property type="project" value="UniProtKB-SubCell"/>
</dbReference>
<dbReference type="FunFam" id="1.10.510.10:FF:000080">
    <property type="entry name" value="Putative activated CDC42 kinase 1"/>
    <property type="match status" value="1"/>
</dbReference>
<evidence type="ECO:0000256" key="15">
    <source>
        <dbReference type="ARBA" id="ARBA00022490"/>
    </source>
</evidence>
<dbReference type="Gene3D" id="4.10.680.10">
    <property type="entry name" value="Cdc42-like binding domain"/>
    <property type="match status" value="1"/>
</dbReference>
<feature type="domain" description="Protein kinase" evidence="42">
    <location>
        <begin position="423"/>
        <end position="684"/>
    </location>
</feature>
<dbReference type="InterPro" id="IPR049587">
    <property type="entry name" value="TNK-like_SAM"/>
</dbReference>
<evidence type="ECO:0000256" key="6">
    <source>
        <dbReference type="ARBA" id="ARBA00004236"/>
    </source>
</evidence>
<evidence type="ECO:0000259" key="42">
    <source>
        <dbReference type="PROSITE" id="PS50011"/>
    </source>
</evidence>
<evidence type="ECO:0000313" key="45">
    <source>
        <dbReference type="Proteomes" id="UP000494165"/>
    </source>
</evidence>
<dbReference type="AlphaFoldDB" id="A0A8S1D793"/>
<feature type="compositionally biased region" description="Polar residues" evidence="40">
    <location>
        <begin position="930"/>
        <end position="943"/>
    </location>
</feature>
<evidence type="ECO:0000256" key="34">
    <source>
        <dbReference type="ARBA" id="ARBA00048679"/>
    </source>
</evidence>
<dbReference type="GO" id="GO:0005886">
    <property type="term" value="C:plasma membrane"/>
    <property type="evidence" value="ECO:0007669"/>
    <property type="project" value="UniProtKB-SubCell"/>
</dbReference>
<keyword evidence="16" id="KW-0723">Serine/threonine-protein kinase</keyword>
<evidence type="ECO:0000256" key="11">
    <source>
        <dbReference type="ARBA" id="ARBA00012513"/>
    </source>
</evidence>
<dbReference type="PROSITE" id="PS00107">
    <property type="entry name" value="PROTEIN_KINASE_ATP"/>
    <property type="match status" value="1"/>
</dbReference>
<evidence type="ECO:0000256" key="28">
    <source>
        <dbReference type="ARBA" id="ARBA00023136"/>
    </source>
</evidence>
<keyword evidence="32" id="KW-0968">Cytoplasmic vesicle</keyword>
<name>A0A8S1D793_9INSE</name>
<evidence type="ECO:0000256" key="27">
    <source>
        <dbReference type="ARBA" id="ARBA00022949"/>
    </source>
</evidence>
<dbReference type="SUPFAM" id="SSF50044">
    <property type="entry name" value="SH3-domain"/>
    <property type="match status" value="1"/>
</dbReference>
<feature type="domain" description="UBA" evidence="43">
    <location>
        <begin position="1144"/>
        <end position="1185"/>
    </location>
</feature>
<dbReference type="PROSITE" id="PS50011">
    <property type="entry name" value="PROTEIN_KINASE_DOM"/>
    <property type="match status" value="1"/>
</dbReference>
<comment type="caution">
    <text evidence="44">The sequence shown here is derived from an EMBL/GenBank/DDBJ whole genome shotgun (WGS) entry which is preliminary data.</text>
</comment>
<dbReference type="InterPro" id="IPR001452">
    <property type="entry name" value="SH3_domain"/>
</dbReference>
<evidence type="ECO:0000256" key="30">
    <source>
        <dbReference type="ARBA" id="ARBA00023176"/>
    </source>
</evidence>
<gene>
    <name evidence="44" type="ORF">CLODIP_2_CD04909</name>
</gene>
<evidence type="ECO:0000256" key="19">
    <source>
        <dbReference type="ARBA" id="ARBA00022679"/>
    </source>
</evidence>
<dbReference type="PANTHER" id="PTHR24418">
    <property type="entry name" value="TYROSINE-PROTEIN KINASE"/>
    <property type="match status" value="1"/>
</dbReference>
<dbReference type="CDD" id="cd09539">
    <property type="entry name" value="SAM_TNK-like"/>
    <property type="match status" value="1"/>
</dbReference>
<dbReference type="Pfam" id="PF07714">
    <property type="entry name" value="PK_Tyr_Ser-Thr"/>
    <property type="match status" value="1"/>
</dbReference>
<dbReference type="Proteomes" id="UP000494165">
    <property type="component" value="Unassembled WGS sequence"/>
</dbReference>
<evidence type="ECO:0000256" key="33">
    <source>
        <dbReference type="ARBA" id="ARBA00047899"/>
    </source>
</evidence>
<dbReference type="GO" id="GO:0005829">
    <property type="term" value="C:cytosol"/>
    <property type="evidence" value="ECO:0007669"/>
    <property type="project" value="UniProtKB-SubCell"/>
</dbReference>
<dbReference type="GO" id="GO:0005524">
    <property type="term" value="F:ATP binding"/>
    <property type="evidence" value="ECO:0007669"/>
    <property type="project" value="UniProtKB-UniRule"/>
</dbReference>
<feature type="region of interest" description="Disordered" evidence="40">
    <location>
        <begin position="930"/>
        <end position="950"/>
    </location>
</feature>
<evidence type="ECO:0000256" key="22">
    <source>
        <dbReference type="ARBA" id="ARBA00022753"/>
    </source>
</evidence>
<evidence type="ECO:0000256" key="8">
    <source>
        <dbReference type="ARBA" id="ARBA00004536"/>
    </source>
</evidence>
<keyword evidence="24 39" id="KW-0067">ATP-binding</keyword>
<dbReference type="InterPro" id="IPR017441">
    <property type="entry name" value="Protein_kinase_ATP_BS"/>
</dbReference>
<keyword evidence="12 38" id="KW-0728">SH3 domain</keyword>
<evidence type="ECO:0000256" key="36">
    <source>
        <dbReference type="ARBA" id="ARBA00072244"/>
    </source>
</evidence>
<evidence type="ECO:0000256" key="10">
    <source>
        <dbReference type="ARBA" id="ARBA00011903"/>
    </source>
</evidence>
<dbReference type="InterPro" id="IPR020635">
    <property type="entry name" value="Tyr_kinase_cat_dom"/>
</dbReference>
<dbReference type="GO" id="GO:0046872">
    <property type="term" value="F:metal ion binding"/>
    <property type="evidence" value="ECO:0007669"/>
    <property type="project" value="UniProtKB-KW"/>
</dbReference>
<evidence type="ECO:0000256" key="7">
    <source>
        <dbReference type="ARBA" id="ARBA00004514"/>
    </source>
</evidence>
<evidence type="ECO:0000256" key="40">
    <source>
        <dbReference type="SAM" id="MobiDB-lite"/>
    </source>
</evidence>
<keyword evidence="15" id="KW-0963">Cytoplasm</keyword>
<keyword evidence="31" id="KW-0539">Nucleus</keyword>
<evidence type="ECO:0000313" key="44">
    <source>
        <dbReference type="EMBL" id="CAB3376298.1"/>
    </source>
</evidence>
<evidence type="ECO:0000256" key="29">
    <source>
        <dbReference type="ARBA" id="ARBA00023137"/>
    </source>
</evidence>
<evidence type="ECO:0000256" key="2">
    <source>
        <dbReference type="ARBA" id="ARBA00004123"/>
    </source>
</evidence>
<dbReference type="InterPro" id="IPR015116">
    <property type="entry name" value="Cdc42-bd-like"/>
</dbReference>
<dbReference type="GO" id="GO:0002009">
    <property type="term" value="P:morphogenesis of an epithelium"/>
    <property type="evidence" value="ECO:0007669"/>
    <property type="project" value="UniProtKB-ARBA"/>
</dbReference>
<dbReference type="GO" id="GO:0004674">
    <property type="term" value="F:protein serine/threonine kinase activity"/>
    <property type="evidence" value="ECO:0007669"/>
    <property type="project" value="UniProtKB-KW"/>
</dbReference>
<evidence type="ECO:0000259" key="41">
    <source>
        <dbReference type="PROSITE" id="PS50002"/>
    </source>
</evidence>
<evidence type="ECO:0000256" key="21">
    <source>
        <dbReference type="ARBA" id="ARBA00022741"/>
    </source>
</evidence>
<evidence type="ECO:0000256" key="4">
    <source>
        <dbReference type="ARBA" id="ARBA00004177"/>
    </source>
</evidence>
<keyword evidence="27" id="KW-0965">Cell junction</keyword>
<dbReference type="Pfam" id="PF09027">
    <property type="entry name" value="GTPase_binding"/>
    <property type="match status" value="1"/>
</dbReference>
<keyword evidence="30" id="KW-0168">Coated pit</keyword>
<keyword evidence="29" id="KW-0829">Tyrosine-protein kinase</keyword>
<dbReference type="InterPro" id="IPR037085">
    <property type="entry name" value="Cdc42-bd-like_dom_sf"/>
</dbReference>
<evidence type="ECO:0000256" key="37">
    <source>
        <dbReference type="ARBA" id="ARBA00077194"/>
    </source>
</evidence>
<feature type="compositionally biased region" description="Polar residues" evidence="40">
    <location>
        <begin position="849"/>
        <end position="862"/>
    </location>
</feature>
<keyword evidence="20" id="KW-0479">Metal-binding</keyword>
<keyword evidence="23" id="KW-0418">Kinase</keyword>
<dbReference type="InterPro" id="IPR000719">
    <property type="entry name" value="Prot_kinase_dom"/>
</dbReference>
<keyword evidence="45" id="KW-1185">Reference proteome</keyword>
<reference evidence="44 45" key="1">
    <citation type="submission" date="2020-04" db="EMBL/GenBank/DDBJ databases">
        <authorList>
            <person name="Alioto T."/>
            <person name="Alioto T."/>
            <person name="Gomez Garrido J."/>
        </authorList>
    </citation>
    <scope>NUCLEOTIDE SEQUENCE [LARGE SCALE GENOMIC DNA]</scope>
</reference>
<dbReference type="FunFam" id="4.10.680.10:FF:000001">
    <property type="entry name" value="activated CDC42 kinase 1 isoform X1"/>
    <property type="match status" value="1"/>
</dbReference>
<dbReference type="GO" id="GO:0005905">
    <property type="term" value="C:clathrin-coated pit"/>
    <property type="evidence" value="ECO:0007669"/>
    <property type="project" value="UniProtKB-SubCell"/>
</dbReference>
<dbReference type="PROSITE" id="PS50002">
    <property type="entry name" value="SH3"/>
    <property type="match status" value="1"/>
</dbReference>
<dbReference type="Gene3D" id="1.10.510.10">
    <property type="entry name" value="Transferase(Phosphotransferase) domain 1"/>
    <property type="match status" value="1"/>
</dbReference>
<evidence type="ECO:0000256" key="1">
    <source>
        <dbReference type="ARBA" id="ARBA00001946"/>
    </source>
</evidence>
<dbReference type="GO" id="GO:0030136">
    <property type="term" value="C:clathrin-coated vesicle"/>
    <property type="evidence" value="ECO:0007669"/>
    <property type="project" value="UniProtKB-SubCell"/>
</dbReference>
<dbReference type="InterPro" id="IPR008266">
    <property type="entry name" value="Tyr_kinase_AS"/>
</dbReference>
<dbReference type="InterPro" id="IPR036028">
    <property type="entry name" value="SH3-like_dom_sf"/>
</dbReference>
<proteinExistence type="inferred from homology"/>